<evidence type="ECO:0000313" key="2">
    <source>
        <dbReference type="Proteomes" id="UP001359559"/>
    </source>
</evidence>
<reference evidence="1 2" key="1">
    <citation type="submission" date="2024-01" db="EMBL/GenBank/DDBJ databases">
        <title>The genomes of 5 underutilized Papilionoideae crops provide insights into root nodulation and disease resistance.</title>
        <authorList>
            <person name="Yuan L."/>
        </authorList>
    </citation>
    <scope>NUCLEOTIDE SEQUENCE [LARGE SCALE GENOMIC DNA]</scope>
    <source>
        <strain evidence="1">LY-2023</strain>
        <tissue evidence="1">Leaf</tissue>
    </source>
</reference>
<evidence type="ECO:0000313" key="1">
    <source>
        <dbReference type="EMBL" id="KAK7265272.1"/>
    </source>
</evidence>
<name>A0AAN9EX92_CLITE</name>
<dbReference type="Proteomes" id="UP001359559">
    <property type="component" value="Unassembled WGS sequence"/>
</dbReference>
<dbReference type="AlphaFoldDB" id="A0AAN9EX92"/>
<comment type="caution">
    <text evidence="1">The sequence shown here is derived from an EMBL/GenBank/DDBJ whole genome shotgun (WGS) entry which is preliminary data.</text>
</comment>
<organism evidence="1 2">
    <name type="scientific">Clitoria ternatea</name>
    <name type="common">Butterfly pea</name>
    <dbReference type="NCBI Taxonomy" id="43366"/>
    <lineage>
        <taxon>Eukaryota</taxon>
        <taxon>Viridiplantae</taxon>
        <taxon>Streptophyta</taxon>
        <taxon>Embryophyta</taxon>
        <taxon>Tracheophyta</taxon>
        <taxon>Spermatophyta</taxon>
        <taxon>Magnoliopsida</taxon>
        <taxon>eudicotyledons</taxon>
        <taxon>Gunneridae</taxon>
        <taxon>Pentapetalae</taxon>
        <taxon>rosids</taxon>
        <taxon>fabids</taxon>
        <taxon>Fabales</taxon>
        <taxon>Fabaceae</taxon>
        <taxon>Papilionoideae</taxon>
        <taxon>50 kb inversion clade</taxon>
        <taxon>NPAAA clade</taxon>
        <taxon>indigoferoid/millettioid clade</taxon>
        <taxon>Phaseoleae</taxon>
        <taxon>Clitoria</taxon>
    </lineage>
</organism>
<gene>
    <name evidence="1" type="ORF">RJT34_32890</name>
</gene>
<sequence length="134" mass="15481">MTASLWSLCSSVTIFLVYVTVNLYGNAEPDTTYRAFALRNGMGHRCLCTCTYAMNMNEFFKEDMLRRDIESALFLSAPLLIFESFYFVRIENTINEAEVESLREEYHQRVAALEIKPRPSFSVKTTILHFVSIL</sequence>
<keyword evidence="2" id="KW-1185">Reference proteome</keyword>
<proteinExistence type="predicted"/>
<dbReference type="EMBL" id="JAYKXN010000008">
    <property type="protein sequence ID" value="KAK7265272.1"/>
    <property type="molecule type" value="Genomic_DNA"/>
</dbReference>
<protein>
    <submittedName>
        <fullName evidence="1">Uncharacterized protein</fullName>
    </submittedName>
</protein>
<accession>A0AAN9EX92</accession>